<protein>
    <submittedName>
        <fullName evidence="1">Uncharacterized protein</fullName>
    </submittedName>
</protein>
<dbReference type="RefSeq" id="WP_194704317.1">
    <property type="nucleotide sequence ID" value="NZ_JADKNH010000034.1"/>
</dbReference>
<proteinExistence type="predicted"/>
<sequence length="190" mass="22502">MNQTVYDIKRFENDYDDFFTVGDLYEIDNAAFNQLCKSNKIGIQLLQSKYITEQFEEIHFQDFIGFDIFKTEVFKDSYGIIYKFDPSSVSITYEMDKADRKKDIIISLDFMICDGSIKIRDLREIFDKFPVLKKLYLENLAVSNGEKIMNYDRIDYNGLTEHELDGEFEISNINLKLLNKFNIENYKISK</sequence>
<keyword evidence="2" id="KW-1185">Reference proteome</keyword>
<evidence type="ECO:0000313" key="1">
    <source>
        <dbReference type="EMBL" id="MBF4696082.1"/>
    </source>
</evidence>
<accession>A0ABS0A049</accession>
<gene>
    <name evidence="1" type="ORF">ISU02_23535</name>
</gene>
<reference evidence="1 2" key="1">
    <citation type="submission" date="2020-11" db="EMBL/GenBank/DDBJ databases">
        <title>Fusibacter basophilias sp. nov.</title>
        <authorList>
            <person name="Qiu D."/>
        </authorList>
    </citation>
    <scope>NUCLEOTIDE SEQUENCE [LARGE SCALE GENOMIC DNA]</scope>
    <source>
        <strain evidence="1 2">Q10-2</strain>
    </source>
</reference>
<dbReference type="EMBL" id="JADKNH010000034">
    <property type="protein sequence ID" value="MBF4696082.1"/>
    <property type="molecule type" value="Genomic_DNA"/>
</dbReference>
<comment type="caution">
    <text evidence="1">The sequence shown here is derived from an EMBL/GenBank/DDBJ whole genome shotgun (WGS) entry which is preliminary data.</text>
</comment>
<name>A0ABS0A049_9FIRM</name>
<dbReference type="Proteomes" id="UP000614200">
    <property type="component" value="Unassembled WGS sequence"/>
</dbReference>
<organism evidence="1 2">
    <name type="scientific">Fusibacter ferrireducens</name>
    <dbReference type="NCBI Taxonomy" id="2785058"/>
    <lineage>
        <taxon>Bacteria</taxon>
        <taxon>Bacillati</taxon>
        <taxon>Bacillota</taxon>
        <taxon>Clostridia</taxon>
        <taxon>Eubacteriales</taxon>
        <taxon>Eubacteriales Family XII. Incertae Sedis</taxon>
        <taxon>Fusibacter</taxon>
    </lineage>
</organism>
<evidence type="ECO:0000313" key="2">
    <source>
        <dbReference type="Proteomes" id="UP000614200"/>
    </source>
</evidence>